<organism evidence="1 2">
    <name type="scientific">Pseudogymnoascus verrucosus</name>
    <dbReference type="NCBI Taxonomy" id="342668"/>
    <lineage>
        <taxon>Eukaryota</taxon>
        <taxon>Fungi</taxon>
        <taxon>Dikarya</taxon>
        <taxon>Ascomycota</taxon>
        <taxon>Pezizomycotina</taxon>
        <taxon>Leotiomycetes</taxon>
        <taxon>Thelebolales</taxon>
        <taxon>Thelebolaceae</taxon>
        <taxon>Pseudogymnoascus</taxon>
    </lineage>
</organism>
<reference evidence="2" key="2">
    <citation type="journal article" date="2018" name="Nat. Commun.">
        <title>Extreme sensitivity to ultraviolet light in the fungal pathogen causing white-nose syndrome of bats.</title>
        <authorList>
            <person name="Palmer J.M."/>
            <person name="Drees K.P."/>
            <person name="Foster J.T."/>
            <person name="Lindner D.L."/>
        </authorList>
    </citation>
    <scope>NUCLEOTIDE SEQUENCE [LARGE SCALE GENOMIC DNA]</scope>
    <source>
        <strain evidence="2">UAMH 10579</strain>
    </source>
</reference>
<dbReference type="OrthoDB" id="3766406at2759"/>
<dbReference type="AlphaFoldDB" id="A0A1B8GF86"/>
<gene>
    <name evidence="1" type="ORF">VE01_07281</name>
</gene>
<evidence type="ECO:0000313" key="1">
    <source>
        <dbReference type="EMBL" id="OBT94502.1"/>
    </source>
</evidence>
<evidence type="ECO:0000313" key="2">
    <source>
        <dbReference type="Proteomes" id="UP000091956"/>
    </source>
</evidence>
<protein>
    <submittedName>
        <fullName evidence="1">Uncharacterized protein</fullName>
    </submittedName>
</protein>
<keyword evidence="2" id="KW-1185">Reference proteome</keyword>
<sequence>MISRVRQLEKAEKNCQTRTFQCPYCYMEYMVDAKDFGERGLAVITTKWVNLGAGRETPDAKWKSHRDRYGDRDRREINQTDEHRRSLREDFENQAEVSLEDLTADNEKKLFSTRKPQVVTRAPDGCIWQWRYGTRWYLDPSGTTGSAWEYWL</sequence>
<dbReference type="EMBL" id="KV460243">
    <property type="protein sequence ID" value="OBT94502.1"/>
    <property type="molecule type" value="Genomic_DNA"/>
</dbReference>
<dbReference type="STRING" id="342668.A0A1B8GF86"/>
<name>A0A1B8GF86_9PEZI</name>
<proteinExistence type="predicted"/>
<reference evidence="1 2" key="1">
    <citation type="submission" date="2016-03" db="EMBL/GenBank/DDBJ databases">
        <title>Comparative genomics of Pseudogymnoascus destructans, the fungus causing white-nose syndrome of bats.</title>
        <authorList>
            <person name="Palmer J.M."/>
            <person name="Drees K.P."/>
            <person name="Foster J.T."/>
            <person name="Lindner D.L."/>
        </authorList>
    </citation>
    <scope>NUCLEOTIDE SEQUENCE [LARGE SCALE GENOMIC DNA]</scope>
    <source>
        <strain evidence="1 2">UAMH 10579</strain>
    </source>
</reference>
<dbReference type="GeneID" id="28840667"/>
<accession>A0A1B8GF86</accession>
<dbReference type="Proteomes" id="UP000091956">
    <property type="component" value="Unassembled WGS sequence"/>
</dbReference>
<dbReference type="RefSeq" id="XP_018128235.1">
    <property type="nucleotide sequence ID" value="XM_018276716.2"/>
</dbReference>